<dbReference type="Proteomes" id="UP000029614">
    <property type="component" value="Unassembled WGS sequence"/>
</dbReference>
<dbReference type="AlphaFoldDB" id="A0A096CEJ4"/>
<dbReference type="PROSITE" id="PS50893">
    <property type="entry name" value="ABC_TRANSPORTER_2"/>
    <property type="match status" value="1"/>
</dbReference>
<proteinExistence type="predicted"/>
<evidence type="ECO:0000313" key="5">
    <source>
        <dbReference type="EMBL" id="KGF53312.1"/>
    </source>
</evidence>
<gene>
    <name evidence="5" type="ORF">HMPREF9302_00005</name>
</gene>
<keyword evidence="2" id="KW-0547">Nucleotide-binding</keyword>
<dbReference type="GO" id="GO:0016887">
    <property type="term" value="F:ATP hydrolysis activity"/>
    <property type="evidence" value="ECO:0007669"/>
    <property type="project" value="InterPro"/>
</dbReference>
<dbReference type="PANTHER" id="PTHR42734:SF21">
    <property type="entry name" value="IRON ABC TRANSPORTER, ATP-BINDING PROTEIN"/>
    <property type="match status" value="1"/>
</dbReference>
<organism evidence="5 6">
    <name type="scientific">Prevotella amnii DNF00058</name>
    <dbReference type="NCBI Taxonomy" id="1401066"/>
    <lineage>
        <taxon>Bacteria</taxon>
        <taxon>Pseudomonadati</taxon>
        <taxon>Bacteroidota</taxon>
        <taxon>Bacteroidia</taxon>
        <taxon>Bacteroidales</taxon>
        <taxon>Prevotellaceae</taxon>
        <taxon>Prevotella</taxon>
    </lineage>
</organism>
<dbReference type="RefSeq" id="WP_036853632.1">
    <property type="nucleotide sequence ID" value="NZ_JRNU01000001.1"/>
</dbReference>
<evidence type="ECO:0000256" key="3">
    <source>
        <dbReference type="ARBA" id="ARBA00022840"/>
    </source>
</evidence>
<dbReference type="SUPFAM" id="SSF52540">
    <property type="entry name" value="P-loop containing nucleoside triphosphate hydrolases"/>
    <property type="match status" value="1"/>
</dbReference>
<evidence type="ECO:0000256" key="2">
    <source>
        <dbReference type="ARBA" id="ARBA00022741"/>
    </source>
</evidence>
<evidence type="ECO:0000256" key="1">
    <source>
        <dbReference type="ARBA" id="ARBA00022448"/>
    </source>
</evidence>
<evidence type="ECO:0000259" key="4">
    <source>
        <dbReference type="PROSITE" id="PS50893"/>
    </source>
</evidence>
<dbReference type="InterPro" id="IPR003439">
    <property type="entry name" value="ABC_transporter-like_ATP-bd"/>
</dbReference>
<dbReference type="EMBL" id="JRNU01000001">
    <property type="protein sequence ID" value="KGF53312.1"/>
    <property type="molecule type" value="Genomic_DNA"/>
</dbReference>
<keyword evidence="6" id="KW-1185">Reference proteome</keyword>
<reference evidence="5 6" key="1">
    <citation type="submission" date="2014-07" db="EMBL/GenBank/DDBJ databases">
        <authorList>
            <person name="McCorrison J."/>
            <person name="Sanka R."/>
            <person name="Torralba M."/>
            <person name="Gillis M."/>
            <person name="Haft D.H."/>
            <person name="Methe B."/>
            <person name="Sutton G."/>
            <person name="Nelson K.E."/>
        </authorList>
    </citation>
    <scope>NUCLEOTIDE SEQUENCE [LARGE SCALE GENOMIC DNA]</scope>
    <source>
        <strain evidence="5 6">DNF00058</strain>
    </source>
</reference>
<accession>A0A096CEJ4</accession>
<name>A0A096CEJ4_9BACT</name>
<feature type="domain" description="ABC transporter" evidence="4">
    <location>
        <begin position="3"/>
        <end position="234"/>
    </location>
</feature>
<protein>
    <submittedName>
        <fullName evidence="5">ABC transporter ATP-binding protein</fullName>
    </submittedName>
</protein>
<dbReference type="Pfam" id="PF00005">
    <property type="entry name" value="ABC_tran"/>
    <property type="match status" value="1"/>
</dbReference>
<dbReference type="GO" id="GO:0005524">
    <property type="term" value="F:ATP binding"/>
    <property type="evidence" value="ECO:0007669"/>
    <property type="project" value="UniProtKB-KW"/>
</dbReference>
<comment type="caution">
    <text evidence="5">The sequence shown here is derived from an EMBL/GenBank/DDBJ whole genome shotgun (WGS) entry which is preliminary data.</text>
</comment>
<dbReference type="InterPro" id="IPR050153">
    <property type="entry name" value="Metal_Ion_Import_ABC"/>
</dbReference>
<dbReference type="OrthoDB" id="9787851at2"/>
<dbReference type="InterPro" id="IPR027417">
    <property type="entry name" value="P-loop_NTPase"/>
</dbReference>
<evidence type="ECO:0000313" key="6">
    <source>
        <dbReference type="Proteomes" id="UP000029614"/>
    </source>
</evidence>
<keyword evidence="1" id="KW-0813">Transport</keyword>
<dbReference type="SMART" id="SM00382">
    <property type="entry name" value="AAA"/>
    <property type="match status" value="1"/>
</dbReference>
<dbReference type="PANTHER" id="PTHR42734">
    <property type="entry name" value="METAL TRANSPORT SYSTEM ATP-BINDING PROTEIN TM_0124-RELATED"/>
    <property type="match status" value="1"/>
</dbReference>
<sequence length="235" mass="26154">MQFTISHLDIGYQRHYNIISDINIEINSGKLTCLIGANGVGKSTFLKTLSGFLPKLKGDIFINNISLSALSHRELAHKISVVLTTKPDIQNVTVEEVIGMGRSPYTGFWGILCKEDKQVIEDSINRVGINSLKGRLINTLSDGEMQKVMIAKALAQETPIILLDEPTAFLDFPSKVDCYKLLTKVAHKLDKIILLSTHDIDLATHFADIILYVSKTGIRTVSRKETQDYVKNLLV</sequence>
<dbReference type="Gene3D" id="3.40.50.300">
    <property type="entry name" value="P-loop containing nucleotide triphosphate hydrolases"/>
    <property type="match status" value="1"/>
</dbReference>
<dbReference type="CDD" id="cd03214">
    <property type="entry name" value="ABC_Iron-Siderophores_B12_Hemin"/>
    <property type="match status" value="1"/>
</dbReference>
<keyword evidence="3 5" id="KW-0067">ATP-binding</keyword>
<dbReference type="InterPro" id="IPR003593">
    <property type="entry name" value="AAA+_ATPase"/>
</dbReference>